<dbReference type="PRINTS" id="PR00081">
    <property type="entry name" value="GDHRDH"/>
</dbReference>
<dbReference type="Gene3D" id="3.40.50.720">
    <property type="entry name" value="NAD(P)-binding Rossmann-like Domain"/>
    <property type="match status" value="1"/>
</dbReference>
<dbReference type="PANTHER" id="PTHR42901:SF1">
    <property type="entry name" value="ALCOHOL DEHYDROGENASE"/>
    <property type="match status" value="1"/>
</dbReference>
<evidence type="ECO:0000256" key="2">
    <source>
        <dbReference type="ARBA" id="ARBA00023002"/>
    </source>
</evidence>
<dbReference type="AlphaFoldDB" id="A0A0G0BJA6"/>
<dbReference type="SUPFAM" id="SSF51735">
    <property type="entry name" value="NAD(P)-binding Rossmann-fold domains"/>
    <property type="match status" value="1"/>
</dbReference>
<name>A0A0G0BJA6_9BACT</name>
<dbReference type="InterPro" id="IPR002347">
    <property type="entry name" value="SDR_fam"/>
</dbReference>
<dbReference type="PRINTS" id="PR00080">
    <property type="entry name" value="SDRFAMILY"/>
</dbReference>
<organism evidence="4 5">
    <name type="scientific">Candidatus Woesebacteria bacterium GW2011_GWC2_31_9</name>
    <dbReference type="NCBI Taxonomy" id="1618586"/>
    <lineage>
        <taxon>Bacteria</taxon>
        <taxon>Candidatus Woeseibacteriota</taxon>
    </lineage>
</organism>
<keyword evidence="2" id="KW-0560">Oxidoreductase</keyword>
<dbReference type="PANTHER" id="PTHR42901">
    <property type="entry name" value="ALCOHOL DEHYDROGENASE"/>
    <property type="match status" value="1"/>
</dbReference>
<gene>
    <name evidence="4" type="ORF">UR21_C0016G0015</name>
</gene>
<evidence type="ECO:0000313" key="4">
    <source>
        <dbReference type="EMBL" id="KKP31097.1"/>
    </source>
</evidence>
<evidence type="ECO:0000313" key="5">
    <source>
        <dbReference type="Proteomes" id="UP000034803"/>
    </source>
</evidence>
<evidence type="ECO:0000256" key="1">
    <source>
        <dbReference type="ARBA" id="ARBA00006484"/>
    </source>
</evidence>
<dbReference type="EMBL" id="LBOI01000016">
    <property type="protein sequence ID" value="KKP31097.1"/>
    <property type="molecule type" value="Genomic_DNA"/>
</dbReference>
<comment type="caution">
    <text evidence="4">The sequence shown here is derived from an EMBL/GenBank/DDBJ whole genome shotgun (WGS) entry which is preliminary data.</text>
</comment>
<dbReference type="GO" id="GO:0016491">
    <property type="term" value="F:oxidoreductase activity"/>
    <property type="evidence" value="ECO:0007669"/>
    <property type="project" value="UniProtKB-KW"/>
</dbReference>
<sequence>MNLKNKIAVVTGASDGIGKEVCLKLAKEGVSLALIARDEGRLNEVKNKCIELGSPKVEGYICDISDNEKVKEAVNKILVDFNGVNILLNIAGVWQKLNLLENIPDEEIDSVIDIDLKGMIYVTKLFLKHFEEKADEESIILKQNIYTAAKWGVTGFSESLKADLKGSKIKVATVYQGGTNTELFNKTGEHFNQDKFINPSDLADTIVFMLSRPSQIWLHDVRVEY</sequence>
<dbReference type="Proteomes" id="UP000034803">
    <property type="component" value="Unassembled WGS sequence"/>
</dbReference>
<dbReference type="CDD" id="cd05233">
    <property type="entry name" value="SDR_c"/>
    <property type="match status" value="1"/>
</dbReference>
<protein>
    <submittedName>
        <fullName evidence="4">Uncharacterized protein</fullName>
    </submittedName>
</protein>
<comment type="similarity">
    <text evidence="1 3">Belongs to the short-chain dehydrogenases/reductases (SDR) family.</text>
</comment>
<evidence type="ECO:0000256" key="3">
    <source>
        <dbReference type="RuleBase" id="RU000363"/>
    </source>
</evidence>
<dbReference type="InterPro" id="IPR036291">
    <property type="entry name" value="NAD(P)-bd_dom_sf"/>
</dbReference>
<proteinExistence type="inferred from homology"/>
<accession>A0A0G0BJA6</accession>
<dbReference type="Pfam" id="PF00106">
    <property type="entry name" value="adh_short"/>
    <property type="match status" value="1"/>
</dbReference>
<reference evidence="4 5" key="1">
    <citation type="journal article" date="2015" name="Nature">
        <title>rRNA introns, odd ribosomes, and small enigmatic genomes across a large radiation of phyla.</title>
        <authorList>
            <person name="Brown C.T."/>
            <person name="Hug L.A."/>
            <person name="Thomas B.C."/>
            <person name="Sharon I."/>
            <person name="Castelle C.J."/>
            <person name="Singh A."/>
            <person name="Wilkins M.J."/>
            <person name="Williams K.H."/>
            <person name="Banfield J.F."/>
        </authorList>
    </citation>
    <scope>NUCLEOTIDE SEQUENCE [LARGE SCALE GENOMIC DNA]</scope>
</reference>